<dbReference type="PANTHER" id="PTHR11783">
    <property type="entry name" value="SULFOTRANSFERASE SULT"/>
    <property type="match status" value="1"/>
</dbReference>
<comment type="caution">
    <text evidence="1">The sequence shown here is derived from an EMBL/GenBank/DDBJ whole genome shotgun (WGS) entry which is preliminary data.</text>
</comment>
<dbReference type="InterPro" id="IPR000863">
    <property type="entry name" value="Sulfotransferase_dom"/>
</dbReference>
<reference evidence="1 2" key="1">
    <citation type="journal article" date="2024" name="G3 (Bethesda)">
        <title>Genome assembly of Hibiscus sabdariffa L. provides insights into metabolisms of medicinal natural products.</title>
        <authorList>
            <person name="Kim T."/>
        </authorList>
    </citation>
    <scope>NUCLEOTIDE SEQUENCE [LARGE SCALE GENOMIC DNA]</scope>
    <source>
        <strain evidence="1">TK-2024</strain>
        <tissue evidence="1">Old leaves</tissue>
    </source>
</reference>
<keyword evidence="2" id="KW-1185">Reference proteome</keyword>
<name>A0ABR2C6U7_9ROSI</name>
<protein>
    <submittedName>
        <fullName evidence="1">Uncharacterized protein</fullName>
    </submittedName>
</protein>
<sequence length="315" mass="36451">MGSSFPGSISTLLDELPKETWYGSYLYNWEGFWYRGHHLSAAMAARSNFRANDSDVFLASSMKTGTTWLKAIIPRIMNPDVRITNDDDPLLKHHPNELMPSLEVQLFIANPNPDLSGMSSPRLFRTHVPFPMLPESVKNSACKIVYITREPKDTFVSSWHFMNSAITARGIDPWPMDEAFGTFCRGIHAFGPFHDHVLGYWKESRKRPEKIHFMRYEDMKKEPREELQKLACFLGKPFERDEDVDKVLWRCSLERLKNLEVNRHGVDPSLGIGYKHYFRRGIVGDWKNYFTGEMQQKLDLITAVKFEGSGLDFGY</sequence>
<evidence type="ECO:0000313" key="1">
    <source>
        <dbReference type="EMBL" id="KAK8515138.1"/>
    </source>
</evidence>
<gene>
    <name evidence="1" type="ORF">V6N12_001297</name>
</gene>
<dbReference type="EMBL" id="JBBPBM010000065">
    <property type="protein sequence ID" value="KAK8515138.1"/>
    <property type="molecule type" value="Genomic_DNA"/>
</dbReference>
<dbReference type="SUPFAM" id="SSF52540">
    <property type="entry name" value="P-loop containing nucleoside triphosphate hydrolases"/>
    <property type="match status" value="1"/>
</dbReference>
<dbReference type="Proteomes" id="UP001472677">
    <property type="component" value="Unassembled WGS sequence"/>
</dbReference>
<accession>A0ABR2C6U7</accession>
<proteinExistence type="predicted"/>
<organism evidence="1 2">
    <name type="scientific">Hibiscus sabdariffa</name>
    <name type="common">roselle</name>
    <dbReference type="NCBI Taxonomy" id="183260"/>
    <lineage>
        <taxon>Eukaryota</taxon>
        <taxon>Viridiplantae</taxon>
        <taxon>Streptophyta</taxon>
        <taxon>Embryophyta</taxon>
        <taxon>Tracheophyta</taxon>
        <taxon>Spermatophyta</taxon>
        <taxon>Magnoliopsida</taxon>
        <taxon>eudicotyledons</taxon>
        <taxon>Gunneridae</taxon>
        <taxon>Pentapetalae</taxon>
        <taxon>rosids</taxon>
        <taxon>malvids</taxon>
        <taxon>Malvales</taxon>
        <taxon>Malvaceae</taxon>
        <taxon>Malvoideae</taxon>
        <taxon>Hibiscus</taxon>
    </lineage>
</organism>
<dbReference type="Gene3D" id="3.40.50.300">
    <property type="entry name" value="P-loop containing nucleotide triphosphate hydrolases"/>
    <property type="match status" value="1"/>
</dbReference>
<evidence type="ECO:0000313" key="2">
    <source>
        <dbReference type="Proteomes" id="UP001472677"/>
    </source>
</evidence>
<dbReference type="Pfam" id="PF00685">
    <property type="entry name" value="Sulfotransfer_1"/>
    <property type="match status" value="1"/>
</dbReference>
<dbReference type="InterPro" id="IPR027417">
    <property type="entry name" value="P-loop_NTPase"/>
</dbReference>